<gene>
    <name evidence="2" type="ORF">GALMADRAFT_243024</name>
</gene>
<feature type="compositionally biased region" description="Polar residues" evidence="1">
    <location>
        <begin position="72"/>
        <end position="87"/>
    </location>
</feature>
<dbReference type="AlphaFoldDB" id="A0A067T9V1"/>
<proteinExistence type="predicted"/>
<evidence type="ECO:0000313" key="3">
    <source>
        <dbReference type="Proteomes" id="UP000027222"/>
    </source>
</evidence>
<organism evidence="2 3">
    <name type="scientific">Galerina marginata (strain CBS 339.88)</name>
    <dbReference type="NCBI Taxonomy" id="685588"/>
    <lineage>
        <taxon>Eukaryota</taxon>
        <taxon>Fungi</taxon>
        <taxon>Dikarya</taxon>
        <taxon>Basidiomycota</taxon>
        <taxon>Agaricomycotina</taxon>
        <taxon>Agaricomycetes</taxon>
        <taxon>Agaricomycetidae</taxon>
        <taxon>Agaricales</taxon>
        <taxon>Agaricineae</taxon>
        <taxon>Strophariaceae</taxon>
        <taxon>Galerina</taxon>
    </lineage>
</organism>
<accession>A0A067T9V1</accession>
<name>A0A067T9V1_GALM3</name>
<evidence type="ECO:0000313" key="2">
    <source>
        <dbReference type="EMBL" id="KDR79142.1"/>
    </source>
</evidence>
<keyword evidence="3" id="KW-1185">Reference proteome</keyword>
<sequence>MSATLPYLEVCMSESECTAQAVDHIAVKELWMTTSPGNVIGVRVCARFAGCNNATKGMLTMAYSGTEDPTTEGGNQDQNQGSHNEPSVGSDGYISFLNLTAKNIKIRLTATNDTGSENFFDIPARQTGKWERALMQLAFVFRTDSNETLTLAVQPGKLYTIGGDLAMPEPDPKATNLNVTGTISTFALQGQTTKSFVARFEVEALGGRELVFPASSAIALPLFDADVTMSYANEMDLSGHRAFTGVIGLGRIALRTDNDVTLVGKLTKGGPDYLLEFAGSANWTLSQVIMPPIEIDEPKAFLIPVVADSGEEGRTESGLTGEDI</sequence>
<dbReference type="HOGENOM" id="CLU_858006_0_0_1"/>
<evidence type="ECO:0000256" key="1">
    <source>
        <dbReference type="SAM" id="MobiDB-lite"/>
    </source>
</evidence>
<dbReference type="Proteomes" id="UP000027222">
    <property type="component" value="Unassembled WGS sequence"/>
</dbReference>
<dbReference type="EMBL" id="KL142373">
    <property type="protein sequence ID" value="KDR79142.1"/>
    <property type="molecule type" value="Genomic_DNA"/>
</dbReference>
<reference evidence="3" key="1">
    <citation type="journal article" date="2014" name="Proc. Natl. Acad. Sci. U.S.A.">
        <title>Extensive sampling of basidiomycete genomes demonstrates inadequacy of the white-rot/brown-rot paradigm for wood decay fungi.</title>
        <authorList>
            <person name="Riley R."/>
            <person name="Salamov A.A."/>
            <person name="Brown D.W."/>
            <person name="Nagy L.G."/>
            <person name="Floudas D."/>
            <person name="Held B.W."/>
            <person name="Levasseur A."/>
            <person name="Lombard V."/>
            <person name="Morin E."/>
            <person name="Otillar R."/>
            <person name="Lindquist E.A."/>
            <person name="Sun H."/>
            <person name="LaButti K.M."/>
            <person name="Schmutz J."/>
            <person name="Jabbour D."/>
            <person name="Luo H."/>
            <person name="Baker S.E."/>
            <person name="Pisabarro A.G."/>
            <person name="Walton J.D."/>
            <person name="Blanchette R.A."/>
            <person name="Henrissat B."/>
            <person name="Martin F."/>
            <person name="Cullen D."/>
            <person name="Hibbett D.S."/>
            <person name="Grigoriev I.V."/>
        </authorList>
    </citation>
    <scope>NUCLEOTIDE SEQUENCE [LARGE SCALE GENOMIC DNA]</scope>
    <source>
        <strain evidence="3">CBS 339.88</strain>
    </source>
</reference>
<dbReference type="STRING" id="685588.A0A067T9V1"/>
<feature type="region of interest" description="Disordered" evidence="1">
    <location>
        <begin position="63"/>
        <end position="87"/>
    </location>
</feature>
<protein>
    <submittedName>
        <fullName evidence="2">Uncharacterized protein</fullName>
    </submittedName>
</protein>